<dbReference type="InterPro" id="IPR023795">
    <property type="entry name" value="Serpin_CS"/>
</dbReference>
<gene>
    <name evidence="5" type="ORF">NA56DRAFT_733305</name>
</gene>
<feature type="region of interest" description="Disordered" evidence="3">
    <location>
        <begin position="252"/>
        <end position="277"/>
    </location>
</feature>
<organism evidence="5 6">
    <name type="scientific">Hyaloscypha hepaticicola</name>
    <dbReference type="NCBI Taxonomy" id="2082293"/>
    <lineage>
        <taxon>Eukaryota</taxon>
        <taxon>Fungi</taxon>
        <taxon>Dikarya</taxon>
        <taxon>Ascomycota</taxon>
        <taxon>Pezizomycotina</taxon>
        <taxon>Leotiomycetes</taxon>
        <taxon>Helotiales</taxon>
        <taxon>Hyaloscyphaceae</taxon>
        <taxon>Hyaloscypha</taxon>
    </lineage>
</organism>
<keyword evidence="6" id="KW-1185">Reference proteome</keyword>
<accession>A0A2J6QJD9</accession>
<dbReference type="Pfam" id="PF00079">
    <property type="entry name" value="Serpin"/>
    <property type="match status" value="1"/>
</dbReference>
<dbReference type="InterPro" id="IPR036186">
    <property type="entry name" value="Serpin_sf"/>
</dbReference>
<evidence type="ECO:0000313" key="5">
    <source>
        <dbReference type="EMBL" id="PMD26383.1"/>
    </source>
</evidence>
<dbReference type="EMBL" id="KZ613468">
    <property type="protein sequence ID" value="PMD26383.1"/>
    <property type="molecule type" value="Genomic_DNA"/>
</dbReference>
<feature type="domain" description="Serpin" evidence="4">
    <location>
        <begin position="14"/>
        <end position="388"/>
    </location>
</feature>
<dbReference type="Gene3D" id="3.30.497.10">
    <property type="entry name" value="Antithrombin, subunit I, domain 2"/>
    <property type="match status" value="1"/>
</dbReference>
<dbReference type="InterPro" id="IPR042178">
    <property type="entry name" value="Serpin_sf_1"/>
</dbReference>
<dbReference type="PROSITE" id="PS00284">
    <property type="entry name" value="SERPIN"/>
    <property type="match status" value="1"/>
</dbReference>
<dbReference type="InterPro" id="IPR000215">
    <property type="entry name" value="Serpin_fam"/>
</dbReference>
<evidence type="ECO:0000256" key="1">
    <source>
        <dbReference type="ARBA" id="ARBA00009500"/>
    </source>
</evidence>
<evidence type="ECO:0000256" key="3">
    <source>
        <dbReference type="SAM" id="MobiDB-lite"/>
    </source>
</evidence>
<dbReference type="SMART" id="SM00093">
    <property type="entry name" value="SERPIN"/>
    <property type="match status" value="1"/>
</dbReference>
<dbReference type="AlphaFoldDB" id="A0A2J6QJD9"/>
<feature type="compositionally biased region" description="Low complexity" evidence="3">
    <location>
        <begin position="254"/>
        <end position="272"/>
    </location>
</feature>
<comment type="similarity">
    <text evidence="1 2">Belongs to the serpin family.</text>
</comment>
<dbReference type="InterPro" id="IPR023796">
    <property type="entry name" value="Serpin_dom"/>
</dbReference>
<dbReference type="InterPro" id="IPR042185">
    <property type="entry name" value="Serpin_sf_2"/>
</dbReference>
<protein>
    <recommendedName>
        <fullName evidence="4">Serpin domain-containing protein</fullName>
    </recommendedName>
</protein>
<evidence type="ECO:0000259" key="4">
    <source>
        <dbReference type="SMART" id="SM00093"/>
    </source>
</evidence>
<reference evidence="5 6" key="1">
    <citation type="submission" date="2016-05" db="EMBL/GenBank/DDBJ databases">
        <title>A degradative enzymes factory behind the ericoid mycorrhizal symbiosis.</title>
        <authorList>
            <consortium name="DOE Joint Genome Institute"/>
            <person name="Martino E."/>
            <person name="Morin E."/>
            <person name="Grelet G."/>
            <person name="Kuo A."/>
            <person name="Kohler A."/>
            <person name="Daghino S."/>
            <person name="Barry K."/>
            <person name="Choi C."/>
            <person name="Cichocki N."/>
            <person name="Clum A."/>
            <person name="Copeland A."/>
            <person name="Hainaut M."/>
            <person name="Haridas S."/>
            <person name="Labutti K."/>
            <person name="Lindquist E."/>
            <person name="Lipzen A."/>
            <person name="Khouja H.-R."/>
            <person name="Murat C."/>
            <person name="Ohm R."/>
            <person name="Olson A."/>
            <person name="Spatafora J."/>
            <person name="Veneault-Fourrey C."/>
            <person name="Henrissat B."/>
            <person name="Grigoriev I."/>
            <person name="Martin F."/>
            <person name="Perotto S."/>
        </authorList>
    </citation>
    <scope>NUCLEOTIDE SEQUENCE [LARGE SCALE GENOMIC DNA]</scope>
    <source>
        <strain evidence="5 6">UAMH 7357</strain>
    </source>
</reference>
<evidence type="ECO:0000256" key="2">
    <source>
        <dbReference type="RuleBase" id="RU000411"/>
    </source>
</evidence>
<dbReference type="SUPFAM" id="SSF56574">
    <property type="entry name" value="Serpins"/>
    <property type="match status" value="1"/>
</dbReference>
<proteinExistence type="inferred from homology"/>
<evidence type="ECO:0000313" key="6">
    <source>
        <dbReference type="Proteomes" id="UP000235672"/>
    </source>
</evidence>
<sequence>MDPAFVDLVNRFGFQLLSLTLDPDKSTGICATNIYHCLSMVAAGSKDENLAAFSQALGFDVDALNETLQRTVKVDTYCKTNSAVEFSAASSIWHRKDFILEKAWLERMQMTFHATIGPLELQPINDFIFRETKGKFKNLIQSGDLAGTVLMLITCLYFKAKWQNPFDKMRTVRKSDFHTFNGKILPCAMMSKVDRMEYVEDELMQACFLPYQSEGNGPQWKAAVILPKQDGIDAMRGIMTKFSERPELLTKLLTGSGPNTPSSSGPPTGQTSMATSRTQKINLSLPRFSLQLHLDLKPALVNLGLGPTFKPSDDFAPISTGPLMISRVTHDLFLEVNEGGTEMAAVTVVAMSRSVQLNPVMRVDRPFLFLVFDAVTGLVLCEAVVNTLGRP</sequence>
<dbReference type="PANTHER" id="PTHR11461">
    <property type="entry name" value="SERINE PROTEASE INHIBITOR, SERPIN"/>
    <property type="match status" value="1"/>
</dbReference>
<name>A0A2J6QJD9_9HELO</name>
<dbReference type="GO" id="GO:0004867">
    <property type="term" value="F:serine-type endopeptidase inhibitor activity"/>
    <property type="evidence" value="ECO:0007669"/>
    <property type="project" value="InterPro"/>
</dbReference>
<dbReference type="Gene3D" id="2.30.39.10">
    <property type="entry name" value="Alpha-1-antitrypsin, domain 1"/>
    <property type="match status" value="1"/>
</dbReference>
<dbReference type="PANTHER" id="PTHR11461:SF211">
    <property type="entry name" value="GH10112P-RELATED"/>
    <property type="match status" value="1"/>
</dbReference>
<dbReference type="Proteomes" id="UP000235672">
    <property type="component" value="Unassembled WGS sequence"/>
</dbReference>
<dbReference type="STRING" id="1745343.A0A2J6QJD9"/>
<dbReference type="OrthoDB" id="661148at2759"/>